<dbReference type="CDD" id="cd18610">
    <property type="entry name" value="GH130_BT3780-like"/>
    <property type="match status" value="1"/>
</dbReference>
<evidence type="ECO:0000313" key="4">
    <source>
        <dbReference type="EMBL" id="HJC24412.1"/>
    </source>
</evidence>
<evidence type="ECO:0000256" key="3">
    <source>
        <dbReference type="ARBA" id="ARBA00024356"/>
    </source>
</evidence>
<name>A0A9D2NF96_9FIRM</name>
<keyword evidence="1" id="KW-0328">Glycosyltransferase</keyword>
<reference evidence="4" key="1">
    <citation type="journal article" date="2021" name="PeerJ">
        <title>Extensive microbial diversity within the chicken gut microbiome revealed by metagenomics and culture.</title>
        <authorList>
            <person name="Gilroy R."/>
            <person name="Ravi A."/>
            <person name="Getino M."/>
            <person name="Pursley I."/>
            <person name="Horton D.L."/>
            <person name="Alikhan N.F."/>
            <person name="Baker D."/>
            <person name="Gharbi K."/>
            <person name="Hall N."/>
            <person name="Watson M."/>
            <person name="Adriaenssens E.M."/>
            <person name="Foster-Nyarko E."/>
            <person name="Jarju S."/>
            <person name="Secka A."/>
            <person name="Antonio M."/>
            <person name="Oren A."/>
            <person name="Chaudhuri R.R."/>
            <person name="La Ragione R."/>
            <person name="Hildebrand F."/>
            <person name="Pallen M.J."/>
        </authorList>
    </citation>
    <scope>NUCLEOTIDE SEQUENCE</scope>
    <source>
        <strain evidence="4">USAMLcec2-132</strain>
    </source>
</reference>
<proteinExistence type="inferred from homology"/>
<gene>
    <name evidence="4" type="ORF">H9761_11990</name>
</gene>
<dbReference type="EMBL" id="DWWS01000044">
    <property type="protein sequence ID" value="HJC24412.1"/>
    <property type="molecule type" value="Genomic_DNA"/>
</dbReference>
<keyword evidence="4" id="KW-0378">Hydrolase</keyword>
<dbReference type="PANTHER" id="PTHR34106">
    <property type="entry name" value="GLYCOSIDASE"/>
    <property type="match status" value="1"/>
</dbReference>
<dbReference type="SUPFAM" id="SSF75005">
    <property type="entry name" value="Arabinanase/levansucrase/invertase"/>
    <property type="match status" value="1"/>
</dbReference>
<dbReference type="PANTHER" id="PTHR34106:SF5">
    <property type="entry name" value="GLYCOSIDASE"/>
    <property type="match status" value="1"/>
</dbReference>
<dbReference type="Proteomes" id="UP000823891">
    <property type="component" value="Unassembled WGS sequence"/>
</dbReference>
<comment type="caution">
    <text evidence="4">The sequence shown here is derived from an EMBL/GenBank/DDBJ whole genome shotgun (WGS) entry which is preliminary data.</text>
</comment>
<evidence type="ECO:0000256" key="2">
    <source>
        <dbReference type="ARBA" id="ARBA00022679"/>
    </source>
</evidence>
<dbReference type="GO" id="GO:0016757">
    <property type="term" value="F:glycosyltransferase activity"/>
    <property type="evidence" value="ECO:0007669"/>
    <property type="project" value="UniProtKB-KW"/>
</dbReference>
<evidence type="ECO:0000256" key="1">
    <source>
        <dbReference type="ARBA" id="ARBA00022676"/>
    </source>
</evidence>
<reference evidence="4" key="2">
    <citation type="submission" date="2021-04" db="EMBL/GenBank/DDBJ databases">
        <authorList>
            <person name="Gilroy R."/>
        </authorList>
    </citation>
    <scope>NUCLEOTIDE SEQUENCE</scope>
    <source>
        <strain evidence="4">USAMLcec2-132</strain>
    </source>
</reference>
<dbReference type="Gene3D" id="2.115.10.20">
    <property type="entry name" value="Glycosyl hydrolase domain, family 43"/>
    <property type="match status" value="1"/>
</dbReference>
<dbReference type="GO" id="GO:0016787">
    <property type="term" value="F:hydrolase activity"/>
    <property type="evidence" value="ECO:0007669"/>
    <property type="project" value="UniProtKB-KW"/>
</dbReference>
<sequence>MNMEHSWMLGPFCKAAEANPCLVPQKESSFFCPVRRQNVAWEAKDVFNPAAVVREDKVWLLYRAEDSVGKYAGTSRIGLAVSDDGLHFSTLPQPVLYPDNDDFQRYEWEGGCEDPRIVETEDGRYFLYYTAYDGKVALLSCAESTDLIHWKKHGPVFREALGGKYAGLWSKSGSVVCRQSGGHFYPVRLQGSYWMYWGESNIYTATSEDLIHWTPSEFTADGSDPEHIWSPGRTGDRKNKNSVLQPVIYPRKGNYDEHLCEPGPQAVLTEDGIVLIYNGKGDNPERLGGHDTMYQGGQLLLDPENPACVISRTQKPFISPSEDFELEGQVMPTCFLEGMVYFQGKYFIYYGTADSKVAVAVFQPEVCGR</sequence>
<accession>A0A9D2NF96</accession>
<dbReference type="InterPro" id="IPR007184">
    <property type="entry name" value="Mannoside_phosphorylase"/>
</dbReference>
<dbReference type="InterPro" id="IPR023296">
    <property type="entry name" value="Glyco_hydro_beta-prop_sf"/>
</dbReference>
<dbReference type="AlphaFoldDB" id="A0A9D2NF96"/>
<dbReference type="Pfam" id="PF04041">
    <property type="entry name" value="Glyco_hydro_130"/>
    <property type="match status" value="1"/>
</dbReference>
<dbReference type="PIRSF" id="PIRSF016202">
    <property type="entry name" value="PH1107"/>
    <property type="match status" value="1"/>
</dbReference>
<comment type="similarity">
    <text evidence="3">Belongs to the glycosyl hydrolase 130 family.</text>
</comment>
<protein>
    <submittedName>
        <fullName evidence="4">Glycoside hydrolase family 130 protein</fullName>
    </submittedName>
</protein>
<keyword evidence="2" id="KW-0808">Transferase</keyword>
<organism evidence="4 5">
    <name type="scientific">Candidatus Eisenbergiella merdavium</name>
    <dbReference type="NCBI Taxonomy" id="2838551"/>
    <lineage>
        <taxon>Bacteria</taxon>
        <taxon>Bacillati</taxon>
        <taxon>Bacillota</taxon>
        <taxon>Clostridia</taxon>
        <taxon>Lachnospirales</taxon>
        <taxon>Lachnospiraceae</taxon>
        <taxon>Eisenbergiella</taxon>
    </lineage>
</organism>
<evidence type="ECO:0000313" key="5">
    <source>
        <dbReference type="Proteomes" id="UP000823891"/>
    </source>
</evidence>